<comment type="caution">
    <text evidence="10">The sequence shown here is derived from an EMBL/GenBank/DDBJ whole genome shotgun (WGS) entry which is preliminary data.</text>
</comment>
<dbReference type="GO" id="GO:0051310">
    <property type="term" value="P:metaphase chromosome alignment"/>
    <property type="evidence" value="ECO:0007669"/>
    <property type="project" value="TreeGrafter"/>
</dbReference>
<evidence type="ECO:0000256" key="5">
    <source>
        <dbReference type="ARBA" id="ARBA00022829"/>
    </source>
</evidence>
<evidence type="ECO:0000256" key="3">
    <source>
        <dbReference type="ARBA" id="ARBA00010042"/>
    </source>
</evidence>
<evidence type="ECO:0000256" key="2">
    <source>
        <dbReference type="ARBA" id="ARBA00004186"/>
    </source>
</evidence>
<dbReference type="GO" id="GO:0000776">
    <property type="term" value="C:kinetochore"/>
    <property type="evidence" value="ECO:0007669"/>
    <property type="project" value="TreeGrafter"/>
</dbReference>
<proteinExistence type="inferred from homology"/>
<evidence type="ECO:0000259" key="9">
    <source>
        <dbReference type="Pfam" id="PF03941"/>
    </source>
</evidence>
<evidence type="ECO:0000256" key="4">
    <source>
        <dbReference type="ARBA" id="ARBA00022490"/>
    </source>
</evidence>
<protein>
    <recommendedName>
        <fullName evidence="9">Inner centromere protein ARK-binding domain-containing protein</fullName>
    </recommendedName>
</protein>
<dbReference type="InterPro" id="IPR005635">
    <property type="entry name" value="Inner_centromere_prot_ARK-bd"/>
</dbReference>
<evidence type="ECO:0000256" key="6">
    <source>
        <dbReference type="ARBA" id="ARBA00023212"/>
    </source>
</evidence>
<dbReference type="GO" id="GO:0000281">
    <property type="term" value="P:mitotic cytokinesis"/>
    <property type="evidence" value="ECO:0007669"/>
    <property type="project" value="TreeGrafter"/>
</dbReference>
<dbReference type="PANTHER" id="PTHR13142:SF1">
    <property type="entry name" value="INNER CENTROMERE PROTEIN"/>
    <property type="match status" value="1"/>
</dbReference>
<keyword evidence="5" id="KW-0159">Chromosome partition</keyword>
<sequence>MNVSHQYPAENDQPTANSDKSQQVEGNPHHLREEKKKQESKENKRAPLNRNLKIENLQQAKSCRTRKENEEQLRLQTDKKEQEEQERQAKIRQGDAGKAKAAPTPTNQALPRTYVVLKPLTREEIEAWVGPSRHQDKKERQGNAGKAEAAPTTGKPANQVLTCSVVLKQLTTEEIEAWSGRHKDKTTRQGEAEKAEASAAVAVPVAGPSSLNTTVTLPSSPEFLATKKGKKLPNPNCYDIRDLRWDDSTDEATRPKKSIPTWARSVNLKVALNEQANQDLDIESLFPAEVFLRELDLNEVFEIECDRFNRRTSSAVWNTPPSNYM</sequence>
<comment type="subcellular location">
    <subcellularLocation>
        <location evidence="2">Cytoplasm</location>
        <location evidence="2">Cytoskeleton</location>
        <location evidence="2">Spindle</location>
    </subcellularLocation>
    <subcellularLocation>
        <location evidence="1">Nucleus</location>
    </subcellularLocation>
</comment>
<keyword evidence="11" id="KW-1185">Reference proteome</keyword>
<dbReference type="Pfam" id="PF03941">
    <property type="entry name" value="INCENP_ARK-bind"/>
    <property type="match status" value="1"/>
</dbReference>
<dbReference type="PANTHER" id="PTHR13142">
    <property type="entry name" value="INNER CENTROMERE PROTEIN"/>
    <property type="match status" value="1"/>
</dbReference>
<keyword evidence="4" id="KW-0963">Cytoplasm</keyword>
<reference evidence="10" key="1">
    <citation type="submission" date="2021-11" db="EMBL/GenBank/DDBJ databases">
        <authorList>
            <person name="Schell T."/>
        </authorList>
    </citation>
    <scope>NUCLEOTIDE SEQUENCE</scope>
    <source>
        <strain evidence="10">M5</strain>
    </source>
</reference>
<dbReference type="Gene3D" id="1.20.5.2230">
    <property type="match status" value="1"/>
</dbReference>
<evidence type="ECO:0000256" key="8">
    <source>
        <dbReference type="SAM" id="MobiDB-lite"/>
    </source>
</evidence>
<dbReference type="GO" id="GO:0032133">
    <property type="term" value="C:chromosome passenger complex"/>
    <property type="evidence" value="ECO:0007669"/>
    <property type="project" value="TreeGrafter"/>
</dbReference>
<name>A0A8J2RPE0_9CRUS</name>
<dbReference type="GO" id="GO:0005634">
    <property type="term" value="C:nucleus"/>
    <property type="evidence" value="ECO:0007669"/>
    <property type="project" value="UniProtKB-SubCell"/>
</dbReference>
<evidence type="ECO:0000256" key="1">
    <source>
        <dbReference type="ARBA" id="ARBA00004123"/>
    </source>
</evidence>
<feature type="compositionally biased region" description="Basic and acidic residues" evidence="8">
    <location>
        <begin position="27"/>
        <end position="45"/>
    </location>
</feature>
<dbReference type="AlphaFoldDB" id="A0A8J2RPE0"/>
<dbReference type="GO" id="GO:0030496">
    <property type="term" value="C:midbody"/>
    <property type="evidence" value="ECO:0007669"/>
    <property type="project" value="TreeGrafter"/>
</dbReference>
<keyword evidence="7" id="KW-0539">Nucleus</keyword>
<dbReference type="OrthoDB" id="6368403at2759"/>
<keyword evidence="6" id="KW-0206">Cytoskeleton</keyword>
<feature type="compositionally biased region" description="Basic and acidic residues" evidence="8">
    <location>
        <begin position="65"/>
        <end position="98"/>
    </location>
</feature>
<accession>A0A8J2RPE0</accession>
<feature type="compositionally biased region" description="Polar residues" evidence="8">
    <location>
        <begin position="12"/>
        <end position="25"/>
    </location>
</feature>
<dbReference type="Proteomes" id="UP000789390">
    <property type="component" value="Unassembled WGS sequence"/>
</dbReference>
<gene>
    <name evidence="10" type="ORF">DGAL_LOCUS7738</name>
</gene>
<evidence type="ECO:0000313" key="11">
    <source>
        <dbReference type="Proteomes" id="UP000789390"/>
    </source>
</evidence>
<organism evidence="10 11">
    <name type="scientific">Daphnia galeata</name>
    <dbReference type="NCBI Taxonomy" id="27404"/>
    <lineage>
        <taxon>Eukaryota</taxon>
        <taxon>Metazoa</taxon>
        <taxon>Ecdysozoa</taxon>
        <taxon>Arthropoda</taxon>
        <taxon>Crustacea</taxon>
        <taxon>Branchiopoda</taxon>
        <taxon>Diplostraca</taxon>
        <taxon>Cladocera</taxon>
        <taxon>Anomopoda</taxon>
        <taxon>Daphniidae</taxon>
        <taxon>Daphnia</taxon>
    </lineage>
</organism>
<dbReference type="GO" id="GO:1990385">
    <property type="term" value="C:meiotic spindle midzone"/>
    <property type="evidence" value="ECO:0007669"/>
    <property type="project" value="TreeGrafter"/>
</dbReference>
<feature type="domain" description="Inner centromere protein ARK-binding" evidence="9">
    <location>
        <begin position="244"/>
        <end position="301"/>
    </location>
</feature>
<comment type="similarity">
    <text evidence="3">Belongs to the INCENP family.</text>
</comment>
<evidence type="ECO:0000256" key="7">
    <source>
        <dbReference type="ARBA" id="ARBA00023242"/>
    </source>
</evidence>
<dbReference type="GO" id="GO:0051257">
    <property type="term" value="P:meiotic spindle midzone assembly"/>
    <property type="evidence" value="ECO:0007669"/>
    <property type="project" value="TreeGrafter"/>
</dbReference>
<feature type="region of interest" description="Disordered" evidence="8">
    <location>
        <begin position="126"/>
        <end position="155"/>
    </location>
</feature>
<dbReference type="EMBL" id="CAKKLH010000157">
    <property type="protein sequence ID" value="CAH0104809.1"/>
    <property type="molecule type" value="Genomic_DNA"/>
</dbReference>
<feature type="region of interest" description="Disordered" evidence="8">
    <location>
        <begin position="1"/>
        <end position="113"/>
    </location>
</feature>
<evidence type="ECO:0000313" key="10">
    <source>
        <dbReference type="EMBL" id="CAH0104809.1"/>
    </source>
</evidence>